<dbReference type="EMBL" id="PUUG01000065">
    <property type="protein sequence ID" value="PQP79357.1"/>
    <property type="molecule type" value="Genomic_DNA"/>
</dbReference>
<comment type="caution">
    <text evidence="1">The sequence shown here is derived from an EMBL/GenBank/DDBJ whole genome shotgun (WGS) entry which is preliminary data.</text>
</comment>
<proteinExistence type="predicted"/>
<evidence type="ECO:0000313" key="1">
    <source>
        <dbReference type="EMBL" id="PQP79357.1"/>
    </source>
</evidence>
<evidence type="ECO:0000313" key="2">
    <source>
        <dbReference type="Proteomes" id="UP000238672"/>
    </source>
</evidence>
<dbReference type="AlphaFoldDB" id="A0A2S8NTN4"/>
<gene>
    <name evidence="1" type="ORF">C6B37_02045</name>
</gene>
<dbReference type="Proteomes" id="UP000238672">
    <property type="component" value="Unassembled WGS sequence"/>
</dbReference>
<organism evidence="1 2">
    <name type="scientific">Candidatus Phytoplasma phoenicium</name>
    <dbReference type="NCBI Taxonomy" id="198422"/>
    <lineage>
        <taxon>Bacteria</taxon>
        <taxon>Bacillati</taxon>
        <taxon>Mycoplasmatota</taxon>
        <taxon>Mollicutes</taxon>
        <taxon>Acholeplasmatales</taxon>
        <taxon>Acholeplasmataceae</taxon>
        <taxon>Candidatus Phytoplasma</taxon>
        <taxon>16SrIX (Pigeon pea witches'-broom group)</taxon>
    </lineage>
</organism>
<dbReference type="SUPFAM" id="SSF52540">
    <property type="entry name" value="P-loop containing nucleoside triphosphate hydrolases"/>
    <property type="match status" value="1"/>
</dbReference>
<dbReference type="InterPro" id="IPR027417">
    <property type="entry name" value="P-loop_NTPase"/>
</dbReference>
<reference evidence="1 2" key="1">
    <citation type="submission" date="2018-02" db="EMBL/GenBank/DDBJ databases">
        <title>Metagenomics reveals mixed infection of spiroplasma and phytoplasma in chicory.</title>
        <authorList>
            <person name="Polano C."/>
            <person name="Moruzzi S."/>
            <person name="Ermacora P."/>
            <person name="Ferrini F."/>
            <person name="Martini M."/>
            <person name="Firrao G."/>
        </authorList>
    </citation>
    <scope>NUCLEOTIDE SEQUENCE [LARGE SCALE GENOMIC DNA]</scope>
    <source>
        <strain evidence="1 2">ChiP</strain>
    </source>
</reference>
<name>A0A2S8NTN4_9MOLU</name>
<protein>
    <submittedName>
        <fullName evidence="1">Uncharacterized protein</fullName>
    </submittedName>
</protein>
<accession>A0A2S8NTN4</accession>
<sequence length="189" mass="22493">MVAKYLKLKTQNKSAYQIKLKTTPYVHLVYYETLASKALTFKNHLIEIHHLFHQTFNVENLDKVDLKTFQTKIKGQREILKSHFQTFQSFQTKPSLYLQGIFSTGKTYFFKLMMKMFYQQFQPFLFLFMPELPSQFKAHWHDETLGKKMELLKTISYLFLDDLGAENLTPYLRDDILLSLLNAVFQKLN</sequence>
<keyword evidence="2" id="KW-1185">Reference proteome</keyword>
<dbReference type="Gene3D" id="3.40.50.300">
    <property type="entry name" value="P-loop containing nucleotide triphosphate hydrolases"/>
    <property type="match status" value="1"/>
</dbReference>